<keyword evidence="2" id="KW-1185">Reference proteome</keyword>
<evidence type="ECO:0000313" key="1">
    <source>
        <dbReference type="EMBL" id="KAG5585882.1"/>
    </source>
</evidence>
<dbReference type="Proteomes" id="UP000824120">
    <property type="component" value="Chromosome 9"/>
</dbReference>
<evidence type="ECO:0000313" key="2">
    <source>
        <dbReference type="Proteomes" id="UP000824120"/>
    </source>
</evidence>
<gene>
    <name evidence="1" type="ORF">H5410_046316</name>
</gene>
<sequence length="121" mass="13684">MVIRKDMSRPMNVKIQRSKGLTRRTFARKICLHAFSTKWKGQTSVRQAVGNTNGSNLISFEPKAKKGSTKKMVVRRVKDLVGDLPNRGSVKLGGLKPYSAHRRMGRQCKLWSPIGARTKEF</sequence>
<protein>
    <submittedName>
        <fullName evidence="1">Uncharacterized protein</fullName>
    </submittedName>
</protein>
<name>A0A9J5XDV3_SOLCO</name>
<reference evidence="1 2" key="1">
    <citation type="submission" date="2020-09" db="EMBL/GenBank/DDBJ databases">
        <title>De no assembly of potato wild relative species, Solanum commersonii.</title>
        <authorList>
            <person name="Cho K."/>
        </authorList>
    </citation>
    <scope>NUCLEOTIDE SEQUENCE [LARGE SCALE GENOMIC DNA]</scope>
    <source>
        <strain evidence="1">LZ3.2</strain>
        <tissue evidence="1">Leaf</tissue>
    </source>
</reference>
<dbReference type="EMBL" id="JACXVP010000009">
    <property type="protein sequence ID" value="KAG5585882.1"/>
    <property type="molecule type" value="Genomic_DNA"/>
</dbReference>
<proteinExistence type="predicted"/>
<accession>A0A9J5XDV3</accession>
<comment type="caution">
    <text evidence="1">The sequence shown here is derived from an EMBL/GenBank/DDBJ whole genome shotgun (WGS) entry which is preliminary data.</text>
</comment>
<dbReference type="AlphaFoldDB" id="A0A9J5XDV3"/>
<organism evidence="1 2">
    <name type="scientific">Solanum commersonii</name>
    <name type="common">Commerson's wild potato</name>
    <name type="synonym">Commerson's nightshade</name>
    <dbReference type="NCBI Taxonomy" id="4109"/>
    <lineage>
        <taxon>Eukaryota</taxon>
        <taxon>Viridiplantae</taxon>
        <taxon>Streptophyta</taxon>
        <taxon>Embryophyta</taxon>
        <taxon>Tracheophyta</taxon>
        <taxon>Spermatophyta</taxon>
        <taxon>Magnoliopsida</taxon>
        <taxon>eudicotyledons</taxon>
        <taxon>Gunneridae</taxon>
        <taxon>Pentapetalae</taxon>
        <taxon>asterids</taxon>
        <taxon>lamiids</taxon>
        <taxon>Solanales</taxon>
        <taxon>Solanaceae</taxon>
        <taxon>Solanoideae</taxon>
        <taxon>Solaneae</taxon>
        <taxon>Solanum</taxon>
    </lineage>
</organism>